<feature type="transmembrane region" description="Helical" evidence="1">
    <location>
        <begin position="73"/>
        <end position="93"/>
    </location>
</feature>
<dbReference type="PANTHER" id="PTHR40448">
    <property type="entry name" value="TWO-COMPONENT SENSOR HISTIDINE KINASE"/>
    <property type="match status" value="1"/>
</dbReference>
<evidence type="ECO:0000313" key="3">
    <source>
        <dbReference type="EMBL" id="RRK32413.1"/>
    </source>
</evidence>
<evidence type="ECO:0000259" key="2">
    <source>
        <dbReference type="Pfam" id="PF14501"/>
    </source>
</evidence>
<dbReference type="InterPro" id="IPR036890">
    <property type="entry name" value="HATPase_C_sf"/>
</dbReference>
<keyword evidence="1" id="KW-1133">Transmembrane helix</keyword>
<dbReference type="PANTHER" id="PTHR40448:SF1">
    <property type="entry name" value="TWO-COMPONENT SENSOR HISTIDINE KINASE"/>
    <property type="match status" value="1"/>
</dbReference>
<dbReference type="InterPro" id="IPR032834">
    <property type="entry name" value="NatK-like_C"/>
</dbReference>
<dbReference type="Proteomes" id="UP000274920">
    <property type="component" value="Unassembled WGS sequence"/>
</dbReference>
<feature type="transmembrane region" description="Helical" evidence="1">
    <location>
        <begin position="209"/>
        <end position="227"/>
    </location>
</feature>
<sequence length="454" mass="52980">MTFFQVMCGNLLSLSETALFFVCVSFQLLGEIPNKTKKQKYTIFSSLFLFIFWVSFLSTVLYKTGAFYWEPHIGRVMIEYIQIIGYMLVLRVMYRKPYGICMATAAFHNLLYLLAWNFQDFFAPNRIYDLGNPAERREYLFYEWIATPLAFILVVLLLNKTKAGKIYRQWESQKLRGGVLVFMAFSPIASRLLQGLIEKSERFQDYNPMSTMLFILILYLIFVYDGLREQQKKRIEEQNVSLRQQEAYIENLEGLQREVCRFRHDFKNMMSGMYMQAKEGDLEAIQSYIQEMTSDFDMQVGSQIRIMNQLANIRVAEVKGLFLEKLKVMQEEEIHCELEVLKPFEKTGLRSTDLCRCLGILLDNAMEEVRGKKDGKIHVMISSQSGCTTFRVKNTMHSSVDFHKIGTLGYSTKGENRGIGLANYKKILERYDRILPLTTIQDGFFIQELKVQES</sequence>
<comment type="caution">
    <text evidence="3">The sequence shown here is derived from an EMBL/GenBank/DDBJ whole genome shotgun (WGS) entry which is preliminary data.</text>
</comment>
<dbReference type="GO" id="GO:0042802">
    <property type="term" value="F:identical protein binding"/>
    <property type="evidence" value="ECO:0007669"/>
    <property type="project" value="TreeGrafter"/>
</dbReference>
<protein>
    <submittedName>
        <fullName evidence="3">GHKL domain-containing protein</fullName>
    </submittedName>
</protein>
<dbReference type="Pfam" id="PF14501">
    <property type="entry name" value="HATPase_c_5"/>
    <property type="match status" value="1"/>
</dbReference>
<organism evidence="3 4">
    <name type="scientific">Schaedlerella arabinosiphila</name>
    <dbReference type="NCBI Taxonomy" id="2044587"/>
    <lineage>
        <taxon>Bacteria</taxon>
        <taxon>Bacillati</taxon>
        <taxon>Bacillota</taxon>
        <taxon>Clostridia</taxon>
        <taxon>Lachnospirales</taxon>
        <taxon>Lachnospiraceae</taxon>
        <taxon>Schaedlerella</taxon>
    </lineage>
</organism>
<keyword evidence="4" id="KW-1185">Reference proteome</keyword>
<feature type="transmembrane region" description="Helical" evidence="1">
    <location>
        <begin position="179"/>
        <end position="197"/>
    </location>
</feature>
<proteinExistence type="predicted"/>
<accession>A0A3R8KYD5</accession>
<keyword evidence="1" id="KW-0812">Transmembrane</keyword>
<dbReference type="SUPFAM" id="SSF55874">
    <property type="entry name" value="ATPase domain of HSP90 chaperone/DNA topoisomerase II/histidine kinase"/>
    <property type="match status" value="1"/>
</dbReference>
<name>A0A3R8KYD5_9FIRM</name>
<feature type="transmembrane region" description="Helical" evidence="1">
    <location>
        <begin position="139"/>
        <end position="158"/>
    </location>
</feature>
<dbReference type="AlphaFoldDB" id="A0A3R8KYD5"/>
<dbReference type="EMBL" id="RHJS01000002">
    <property type="protein sequence ID" value="RRK32413.1"/>
    <property type="molecule type" value="Genomic_DNA"/>
</dbReference>
<feature type="transmembrane region" description="Helical" evidence="1">
    <location>
        <begin position="100"/>
        <end position="119"/>
    </location>
</feature>
<reference evidence="3" key="1">
    <citation type="submission" date="2018-10" db="EMBL/GenBank/DDBJ databases">
        <title>Schaedlerella arabinophila gen. nov. sp. nov., isolated from the mouse intestinal tract and comparative analysis with the genome of the closely related altered Schaedler flora strain ASF502.</title>
        <authorList>
            <person name="Miyake S."/>
            <person name="Soh M."/>
            <person name="Seedorf H."/>
        </authorList>
    </citation>
    <scope>NUCLEOTIDE SEQUENCE [LARGE SCALE GENOMIC DNA]</scope>
    <source>
        <strain evidence="3">DSM 106076</strain>
    </source>
</reference>
<dbReference type="Gene3D" id="3.30.565.10">
    <property type="entry name" value="Histidine kinase-like ATPase, C-terminal domain"/>
    <property type="match status" value="1"/>
</dbReference>
<feature type="transmembrane region" description="Helical" evidence="1">
    <location>
        <begin position="41"/>
        <end position="61"/>
    </location>
</feature>
<evidence type="ECO:0000313" key="4">
    <source>
        <dbReference type="Proteomes" id="UP000274920"/>
    </source>
</evidence>
<feature type="domain" description="Sensor histidine kinase NatK-like C-terminal" evidence="2">
    <location>
        <begin position="351"/>
        <end position="451"/>
    </location>
</feature>
<gene>
    <name evidence="3" type="ORF">EBB54_14380</name>
</gene>
<keyword evidence="1" id="KW-0472">Membrane</keyword>
<dbReference type="RefSeq" id="WP_125127881.1">
    <property type="nucleotide sequence ID" value="NZ_RHJS01000002.1"/>
</dbReference>
<evidence type="ECO:0000256" key="1">
    <source>
        <dbReference type="SAM" id="Phobius"/>
    </source>
</evidence>